<evidence type="ECO:0000256" key="3">
    <source>
        <dbReference type="ARBA" id="ARBA00022679"/>
    </source>
</evidence>
<proteinExistence type="predicted"/>
<organism evidence="6 7">
    <name type="scientific">Adlercreutzia faecimuris</name>
    <dbReference type="NCBI Taxonomy" id="2897341"/>
    <lineage>
        <taxon>Bacteria</taxon>
        <taxon>Bacillati</taxon>
        <taxon>Actinomycetota</taxon>
        <taxon>Coriobacteriia</taxon>
        <taxon>Eggerthellales</taxon>
        <taxon>Eggerthellaceae</taxon>
        <taxon>Adlercreutzia</taxon>
    </lineage>
</organism>
<dbReference type="InterPro" id="IPR031303">
    <property type="entry name" value="C5_meth_CS"/>
</dbReference>
<evidence type="ECO:0000256" key="4">
    <source>
        <dbReference type="ARBA" id="ARBA00022691"/>
    </source>
</evidence>
<accession>A0ABS9WIQ9</accession>
<dbReference type="Gene3D" id="3.90.120.10">
    <property type="entry name" value="DNA Methylase, subunit A, domain 2"/>
    <property type="match status" value="1"/>
</dbReference>
<dbReference type="InterPro" id="IPR001525">
    <property type="entry name" value="C5_MeTfrase"/>
</dbReference>
<evidence type="ECO:0000256" key="5">
    <source>
        <dbReference type="ARBA" id="ARBA00022747"/>
    </source>
</evidence>
<keyword evidence="4" id="KW-0949">S-adenosyl-L-methionine</keyword>
<dbReference type="InterPro" id="IPR029063">
    <property type="entry name" value="SAM-dependent_MTases_sf"/>
</dbReference>
<dbReference type="PANTHER" id="PTHR10629">
    <property type="entry name" value="CYTOSINE-SPECIFIC METHYLTRANSFERASE"/>
    <property type="match status" value="1"/>
</dbReference>
<keyword evidence="2 6" id="KW-0489">Methyltransferase</keyword>
<protein>
    <recommendedName>
        <fullName evidence="1">DNA (cytosine-5-)-methyltransferase</fullName>
        <ecNumber evidence="1">2.1.1.37</ecNumber>
    </recommendedName>
</protein>
<dbReference type="Proteomes" id="UP001430755">
    <property type="component" value="Unassembled WGS sequence"/>
</dbReference>
<evidence type="ECO:0000256" key="2">
    <source>
        <dbReference type="ARBA" id="ARBA00022603"/>
    </source>
</evidence>
<dbReference type="Pfam" id="PF00145">
    <property type="entry name" value="DNA_methylase"/>
    <property type="match status" value="1"/>
</dbReference>
<dbReference type="GO" id="GO:0008168">
    <property type="term" value="F:methyltransferase activity"/>
    <property type="evidence" value="ECO:0007669"/>
    <property type="project" value="UniProtKB-KW"/>
</dbReference>
<name>A0ABS9WIQ9_9ACTN</name>
<dbReference type="PANTHER" id="PTHR10629:SF52">
    <property type="entry name" value="DNA (CYTOSINE-5)-METHYLTRANSFERASE 1"/>
    <property type="match status" value="1"/>
</dbReference>
<dbReference type="GO" id="GO:0032259">
    <property type="term" value="P:methylation"/>
    <property type="evidence" value="ECO:0007669"/>
    <property type="project" value="UniProtKB-KW"/>
</dbReference>
<keyword evidence="5" id="KW-0680">Restriction system</keyword>
<gene>
    <name evidence="6" type="ORF">LPT13_08265</name>
</gene>
<sequence>MPATDLCHPTEDRPPAVEEYRRVQGFPDDWRICGDVMDAYRQIGNAVPVALGEAIGRAIRADMAGRAADLRFEDFPYSRYKRTSDQTWG</sequence>
<dbReference type="EMBL" id="JAJMLW010000003">
    <property type="protein sequence ID" value="MCI2242342.1"/>
    <property type="molecule type" value="Genomic_DNA"/>
</dbReference>
<evidence type="ECO:0000313" key="6">
    <source>
        <dbReference type="EMBL" id="MCI2242342.1"/>
    </source>
</evidence>
<dbReference type="SUPFAM" id="SSF53335">
    <property type="entry name" value="S-adenosyl-L-methionine-dependent methyltransferases"/>
    <property type="match status" value="1"/>
</dbReference>
<dbReference type="InterPro" id="IPR050390">
    <property type="entry name" value="C5-Methyltransferase"/>
</dbReference>
<dbReference type="EC" id="2.1.1.37" evidence="1"/>
<evidence type="ECO:0000313" key="7">
    <source>
        <dbReference type="Proteomes" id="UP001430755"/>
    </source>
</evidence>
<keyword evidence="7" id="KW-1185">Reference proteome</keyword>
<dbReference type="PROSITE" id="PS00095">
    <property type="entry name" value="C5_MTASE_2"/>
    <property type="match status" value="1"/>
</dbReference>
<evidence type="ECO:0000256" key="1">
    <source>
        <dbReference type="ARBA" id="ARBA00011975"/>
    </source>
</evidence>
<comment type="caution">
    <text evidence="6">The sequence shown here is derived from an EMBL/GenBank/DDBJ whole genome shotgun (WGS) entry which is preliminary data.</text>
</comment>
<reference evidence="6" key="1">
    <citation type="submission" date="2021-11" db="EMBL/GenBank/DDBJ databases">
        <title>A Novel Adlercreutzia Species, isolated from a Allomyrina dichotoma larva feces.</title>
        <authorList>
            <person name="Suh M.K."/>
        </authorList>
    </citation>
    <scope>NUCLEOTIDE SEQUENCE</scope>
    <source>
        <strain evidence="6">JBNU-10</strain>
    </source>
</reference>
<keyword evidence="3" id="KW-0808">Transferase</keyword>